<keyword evidence="4" id="KW-1185">Reference proteome</keyword>
<dbReference type="Proteomes" id="UP000288168">
    <property type="component" value="Unassembled WGS sequence"/>
</dbReference>
<protein>
    <recommendedName>
        <fullName evidence="2">HNH nuclease domain-containing protein</fullName>
    </recommendedName>
</protein>
<feature type="domain" description="HNH nuclease" evidence="2">
    <location>
        <begin position="161"/>
        <end position="228"/>
    </location>
</feature>
<name>A0A428NJC5_9HYPO</name>
<proteinExistence type="predicted"/>
<feature type="compositionally biased region" description="Basic and acidic residues" evidence="1">
    <location>
        <begin position="262"/>
        <end position="276"/>
    </location>
</feature>
<dbReference type="InterPro" id="IPR003615">
    <property type="entry name" value="HNH_nuc"/>
</dbReference>
<evidence type="ECO:0000313" key="4">
    <source>
        <dbReference type="Proteomes" id="UP000288168"/>
    </source>
</evidence>
<feature type="compositionally biased region" description="Basic and acidic residues" evidence="1">
    <location>
        <begin position="429"/>
        <end position="440"/>
    </location>
</feature>
<feature type="compositionally biased region" description="Acidic residues" evidence="1">
    <location>
        <begin position="441"/>
        <end position="454"/>
    </location>
</feature>
<accession>A0A428NJC5</accession>
<dbReference type="EMBL" id="NKCI01000458">
    <property type="protein sequence ID" value="RSL40904.1"/>
    <property type="molecule type" value="Genomic_DNA"/>
</dbReference>
<evidence type="ECO:0000313" key="3">
    <source>
        <dbReference type="EMBL" id="RSL40904.1"/>
    </source>
</evidence>
<feature type="compositionally biased region" description="Acidic residues" evidence="1">
    <location>
        <begin position="403"/>
        <end position="413"/>
    </location>
</feature>
<comment type="caution">
    <text evidence="3">The sequence shown here is derived from an EMBL/GenBank/DDBJ whole genome shotgun (WGS) entry which is preliminary data.</text>
</comment>
<sequence>MPLNVRRAFSDVSHCGDENAIESPNAIRFFHPGYGKTRISTNAHPPIRDALVSLPAFDDGGIHYDTAHTTCGVLAGNRWDGYFSLDREGRMRVQPPADGILRERAYFFCLPLSSDSSTSTDPYPIVASFRDWRFPHCDLPPCWERLRPHFRGGAPGSMRRCILTDCGLSLDAAHLVPVKESSWYDDNGMLDYGKAPSFSTEAVNASTNIITLRTDVHRMFDERNFCFVPKSDHRDGRALMIRTRGGSDSVTCRDSSSNEGLETDKHQPEAHDEASRIGRQSKAGSTATSKTQEDYLVVGHVFNSIPGGELQKLWHNREAYPGVYAASLECLFARFAWTVFSPNVFRDFLHMTKEPRLLLVWDEYSGQYGIERTEPAKCRLTLKAARARSESPTKRPRPVSDAGQDEDNWDEGFGEPIDNYKAASSDTDSGYHGELYHYEADDLGLDTPNPEEEPERGRTRKRKHLESYSGAFEAGDESKGMKRVSLRPV</sequence>
<dbReference type="AlphaFoldDB" id="A0A428NJC5"/>
<organism evidence="3 4">
    <name type="scientific">Fusarium duplospermum</name>
    <dbReference type="NCBI Taxonomy" id="1325734"/>
    <lineage>
        <taxon>Eukaryota</taxon>
        <taxon>Fungi</taxon>
        <taxon>Dikarya</taxon>
        <taxon>Ascomycota</taxon>
        <taxon>Pezizomycotina</taxon>
        <taxon>Sordariomycetes</taxon>
        <taxon>Hypocreomycetidae</taxon>
        <taxon>Hypocreales</taxon>
        <taxon>Nectriaceae</taxon>
        <taxon>Fusarium</taxon>
        <taxon>Fusarium solani species complex</taxon>
    </lineage>
</organism>
<dbReference type="Pfam" id="PF13391">
    <property type="entry name" value="HNH_2"/>
    <property type="match status" value="1"/>
</dbReference>
<evidence type="ECO:0000256" key="1">
    <source>
        <dbReference type="SAM" id="MobiDB-lite"/>
    </source>
</evidence>
<gene>
    <name evidence="3" type="ORF">CEP54_015982</name>
</gene>
<reference evidence="3 4" key="1">
    <citation type="submission" date="2017-06" db="EMBL/GenBank/DDBJ databases">
        <title>Comparative genomic analysis of Ambrosia Fusariam Clade fungi.</title>
        <authorList>
            <person name="Stajich J.E."/>
            <person name="Carrillo J."/>
            <person name="Kijimoto T."/>
            <person name="Eskalen A."/>
            <person name="O'Donnell K."/>
            <person name="Kasson M."/>
        </authorList>
    </citation>
    <scope>NUCLEOTIDE SEQUENCE [LARGE SCALE GENOMIC DNA]</scope>
    <source>
        <strain evidence="3 4">NRRL62584</strain>
    </source>
</reference>
<dbReference type="OrthoDB" id="2142759at2759"/>
<feature type="compositionally biased region" description="Polar residues" evidence="1">
    <location>
        <begin position="246"/>
        <end position="260"/>
    </location>
</feature>
<feature type="region of interest" description="Disordered" evidence="1">
    <location>
        <begin position="384"/>
        <end position="489"/>
    </location>
</feature>
<feature type="region of interest" description="Disordered" evidence="1">
    <location>
        <begin position="246"/>
        <end position="289"/>
    </location>
</feature>
<evidence type="ECO:0000259" key="2">
    <source>
        <dbReference type="Pfam" id="PF13391"/>
    </source>
</evidence>